<proteinExistence type="predicted"/>
<name>A0AAV0CPU1_9ASTE</name>
<dbReference type="AlphaFoldDB" id="A0AAV0CPU1"/>
<feature type="non-terminal residue" evidence="1">
    <location>
        <position position="97"/>
    </location>
</feature>
<sequence length="97" mass="11481">MDAHFVAEWKWFELHFPVIKTLCFGASTFVYNIDAPINMQERLPIATNLQVIELHTFRFTDVNCVNFVIQLLRKCPKLRELEIFIRKHQSHLHGEAD</sequence>
<accession>A0AAV0CPU1</accession>
<reference evidence="1" key="1">
    <citation type="submission" date="2022-07" db="EMBL/GenBank/DDBJ databases">
        <authorList>
            <person name="Macas J."/>
            <person name="Novak P."/>
            <person name="Neumann P."/>
        </authorList>
    </citation>
    <scope>NUCLEOTIDE SEQUENCE</scope>
</reference>
<keyword evidence="2" id="KW-1185">Reference proteome</keyword>
<dbReference type="Proteomes" id="UP001152523">
    <property type="component" value="Unassembled WGS sequence"/>
</dbReference>
<protein>
    <recommendedName>
        <fullName evidence="3">FBD domain-containing protein</fullName>
    </recommendedName>
</protein>
<gene>
    <name evidence="1" type="ORF">CEPIT_LOCUS8160</name>
</gene>
<evidence type="ECO:0000313" key="1">
    <source>
        <dbReference type="EMBL" id="CAH9082563.1"/>
    </source>
</evidence>
<evidence type="ECO:0008006" key="3">
    <source>
        <dbReference type="Google" id="ProtNLM"/>
    </source>
</evidence>
<comment type="caution">
    <text evidence="1">The sequence shown here is derived from an EMBL/GenBank/DDBJ whole genome shotgun (WGS) entry which is preliminary data.</text>
</comment>
<evidence type="ECO:0000313" key="2">
    <source>
        <dbReference type="Proteomes" id="UP001152523"/>
    </source>
</evidence>
<dbReference type="EMBL" id="CAMAPF010000038">
    <property type="protein sequence ID" value="CAH9082563.1"/>
    <property type="molecule type" value="Genomic_DNA"/>
</dbReference>
<organism evidence="1 2">
    <name type="scientific">Cuscuta epithymum</name>
    <dbReference type="NCBI Taxonomy" id="186058"/>
    <lineage>
        <taxon>Eukaryota</taxon>
        <taxon>Viridiplantae</taxon>
        <taxon>Streptophyta</taxon>
        <taxon>Embryophyta</taxon>
        <taxon>Tracheophyta</taxon>
        <taxon>Spermatophyta</taxon>
        <taxon>Magnoliopsida</taxon>
        <taxon>eudicotyledons</taxon>
        <taxon>Gunneridae</taxon>
        <taxon>Pentapetalae</taxon>
        <taxon>asterids</taxon>
        <taxon>lamiids</taxon>
        <taxon>Solanales</taxon>
        <taxon>Convolvulaceae</taxon>
        <taxon>Cuscuteae</taxon>
        <taxon>Cuscuta</taxon>
        <taxon>Cuscuta subgen. Cuscuta</taxon>
    </lineage>
</organism>